<reference evidence="2 3" key="1">
    <citation type="submission" date="2019-07" db="EMBL/GenBank/DDBJ databases">
        <title>Complete Genome Sequence of Leptotrichia hongkongensis Strain JMUB5056.</title>
        <authorList>
            <person name="Watanabe S."/>
            <person name="Cui L."/>
        </authorList>
    </citation>
    <scope>NUCLEOTIDE SEQUENCE [LARGE SCALE GENOMIC DNA]</scope>
    <source>
        <strain evidence="2 3">JMUB5056</strain>
    </source>
</reference>
<sequence length="36" mass="3675">MKKLIILIMILFTLAACSSTGKGTNSIHVGVGVSGL</sequence>
<dbReference type="KEGG" id="lhg:JMUB5056_1518"/>
<protein>
    <recommendedName>
        <fullName evidence="4">Lipoprotein</fullName>
    </recommendedName>
</protein>
<name>A0A510LA59_9FUSO</name>
<gene>
    <name evidence="2" type="ORF">JMUB5056_1518</name>
</gene>
<evidence type="ECO:0000313" key="3">
    <source>
        <dbReference type="Proteomes" id="UP000321561"/>
    </source>
</evidence>
<evidence type="ECO:0000256" key="1">
    <source>
        <dbReference type="SAM" id="SignalP"/>
    </source>
</evidence>
<accession>A0A510LA59</accession>
<dbReference type="RefSeq" id="WP_172618798.1">
    <property type="nucleotide sequence ID" value="NZ_AP019846.1"/>
</dbReference>
<dbReference type="Proteomes" id="UP000321561">
    <property type="component" value="Chromosome"/>
</dbReference>
<proteinExistence type="predicted"/>
<feature type="signal peptide" evidence="1">
    <location>
        <begin position="1"/>
        <end position="18"/>
    </location>
</feature>
<evidence type="ECO:0000313" key="2">
    <source>
        <dbReference type="EMBL" id="BBM59931.1"/>
    </source>
</evidence>
<evidence type="ECO:0008006" key="4">
    <source>
        <dbReference type="Google" id="ProtNLM"/>
    </source>
</evidence>
<feature type="chain" id="PRO_5022204586" description="Lipoprotein" evidence="1">
    <location>
        <begin position="19"/>
        <end position="36"/>
    </location>
</feature>
<dbReference type="EMBL" id="AP019846">
    <property type="protein sequence ID" value="BBM59931.1"/>
    <property type="molecule type" value="Genomic_DNA"/>
</dbReference>
<keyword evidence="1" id="KW-0732">Signal</keyword>
<organism evidence="2 3">
    <name type="scientific">Leptotrichia hongkongensis</name>
    <dbReference type="NCBI Taxonomy" id="554406"/>
    <lineage>
        <taxon>Bacteria</taxon>
        <taxon>Fusobacteriati</taxon>
        <taxon>Fusobacteriota</taxon>
        <taxon>Fusobacteriia</taxon>
        <taxon>Fusobacteriales</taxon>
        <taxon>Leptotrichiaceae</taxon>
        <taxon>Leptotrichia</taxon>
    </lineage>
</organism>
<dbReference type="AlphaFoldDB" id="A0A510LA59"/>
<dbReference type="PROSITE" id="PS51257">
    <property type="entry name" value="PROKAR_LIPOPROTEIN"/>
    <property type="match status" value="1"/>
</dbReference>